<reference evidence="2 3" key="3">
    <citation type="submission" date="2019-11" db="EMBL/GenBank/DDBJ databases">
        <title>A de novo genome assembly of a pear dwarfing rootstock.</title>
        <authorList>
            <person name="Wang F."/>
            <person name="Wang J."/>
            <person name="Li S."/>
            <person name="Zhang Y."/>
            <person name="Fang M."/>
            <person name="Ma L."/>
            <person name="Zhao Y."/>
            <person name="Jiang S."/>
        </authorList>
    </citation>
    <scope>NUCLEOTIDE SEQUENCE [LARGE SCALE GENOMIC DNA]</scope>
    <source>
        <strain evidence="2">S2</strain>
        <tissue evidence="2">Leaf</tissue>
    </source>
</reference>
<accession>A0A5N5GQU1</accession>
<organism evidence="2 3">
    <name type="scientific">Pyrus ussuriensis x Pyrus communis</name>
    <dbReference type="NCBI Taxonomy" id="2448454"/>
    <lineage>
        <taxon>Eukaryota</taxon>
        <taxon>Viridiplantae</taxon>
        <taxon>Streptophyta</taxon>
        <taxon>Embryophyta</taxon>
        <taxon>Tracheophyta</taxon>
        <taxon>Spermatophyta</taxon>
        <taxon>Magnoliopsida</taxon>
        <taxon>eudicotyledons</taxon>
        <taxon>Gunneridae</taxon>
        <taxon>Pentapetalae</taxon>
        <taxon>rosids</taxon>
        <taxon>fabids</taxon>
        <taxon>Rosales</taxon>
        <taxon>Rosaceae</taxon>
        <taxon>Amygdaloideae</taxon>
        <taxon>Maleae</taxon>
        <taxon>Pyrus</taxon>
    </lineage>
</organism>
<reference evidence="2 3" key="1">
    <citation type="submission" date="2019-09" db="EMBL/GenBank/DDBJ databases">
        <authorList>
            <person name="Ou C."/>
        </authorList>
    </citation>
    <scope>NUCLEOTIDE SEQUENCE [LARGE SCALE GENOMIC DNA]</scope>
    <source>
        <strain evidence="2">S2</strain>
        <tissue evidence="2">Leaf</tissue>
    </source>
</reference>
<dbReference type="EMBL" id="SMOL01000401">
    <property type="protein sequence ID" value="KAB2617083.1"/>
    <property type="molecule type" value="Genomic_DNA"/>
</dbReference>
<keyword evidence="3" id="KW-1185">Reference proteome</keyword>
<dbReference type="PANTHER" id="PTHR48258:SF6">
    <property type="entry name" value="LEUCINE-RICH REPEAT DOMAIN, L DOMAIN-CONTAINING PROTEIN"/>
    <property type="match status" value="1"/>
</dbReference>
<comment type="caution">
    <text evidence="2">The sequence shown here is derived from an EMBL/GenBank/DDBJ whole genome shotgun (WGS) entry which is preliminary data.</text>
</comment>
<evidence type="ECO:0000259" key="1">
    <source>
        <dbReference type="Pfam" id="PF13960"/>
    </source>
</evidence>
<dbReference type="PANTHER" id="PTHR48258">
    <property type="entry name" value="DUF4218 DOMAIN-CONTAINING PROTEIN-RELATED"/>
    <property type="match status" value="1"/>
</dbReference>
<feature type="domain" description="DUF4218" evidence="1">
    <location>
        <begin position="25"/>
        <end position="93"/>
    </location>
</feature>
<sequence>MHENKPFKSHEYAPIIMHIEKNVFDTLALLANPVNGRWMYPIERYLGELKKCVRNKAKPEGSLVGAWVAYKSLTFCAMYLQDVETAFNRPQCNNDNGVRKVKLIKFLRATRDDKSSTQNSGVHVPGVGDSEDIDFYGQLTSVVQLLYKDKCQEPIPVDLFRDLGNAYCNSVWEGTLLLENEKLDGSKDMRAPVFKPGPKDAAQRKEIYIQAKSAHDLLKSSVLRLEVGTGAAQVEGGVPGLFSYEKKSF</sequence>
<dbReference type="Proteomes" id="UP000327157">
    <property type="component" value="Chromosome 15"/>
</dbReference>
<evidence type="ECO:0000313" key="2">
    <source>
        <dbReference type="EMBL" id="KAB2617083.1"/>
    </source>
</evidence>
<dbReference type="OrthoDB" id="1878503at2759"/>
<evidence type="ECO:0000313" key="3">
    <source>
        <dbReference type="Proteomes" id="UP000327157"/>
    </source>
</evidence>
<dbReference type="Pfam" id="PF13960">
    <property type="entry name" value="DUF4218"/>
    <property type="match status" value="1"/>
</dbReference>
<dbReference type="InterPro" id="IPR025452">
    <property type="entry name" value="DUF4218"/>
</dbReference>
<gene>
    <name evidence="2" type="ORF">D8674_012952</name>
</gene>
<protein>
    <recommendedName>
        <fullName evidence="1">DUF4218 domain-containing protein</fullName>
    </recommendedName>
</protein>
<name>A0A5N5GQU1_9ROSA</name>
<proteinExistence type="predicted"/>
<reference evidence="3" key="2">
    <citation type="submission" date="2019-10" db="EMBL/GenBank/DDBJ databases">
        <title>A de novo genome assembly of a pear dwarfing rootstock.</title>
        <authorList>
            <person name="Wang F."/>
            <person name="Wang J."/>
            <person name="Li S."/>
            <person name="Zhang Y."/>
            <person name="Fang M."/>
            <person name="Ma L."/>
            <person name="Zhao Y."/>
            <person name="Jiang S."/>
        </authorList>
    </citation>
    <scope>NUCLEOTIDE SEQUENCE [LARGE SCALE GENOMIC DNA]</scope>
</reference>
<dbReference type="AlphaFoldDB" id="A0A5N5GQU1"/>